<accession>A0ABD0JQD8</accession>
<keyword evidence="6" id="KW-1185">Reference proteome</keyword>
<sequence length="516" mass="60564">MFKKRTMMLMVGQRAERLREERIRNEESIRMRKDIRSLRRTRGRDERSLGVFLGYQNKWMDGLQSEAGNMDRDIKTTKCHCYQLEDERDTTRLMHWVERNDAVKAEIAKTRAKIADLKHQIFQVESELNDTKKALGRRKKGYANVRVPEIWKVMDRLDIAIAELGEGTRENRRLVSEIHHLTTKKARLQEMFLKEELELTKVNRDLSENIDVATDTYKLMENTKRNMANVNDHYQHTKAAFELDMDNLQFKIDVLRRNEAFILEKNKPREDEFAEQRALLLARQNPVTKEIQKYVERLKEIKEKTEGQPLDQIANTFVELVLENWMLFQNVQLTKDRNHEMIHYIAGVKDMLDKLEYTPEEISRLSGIFHGVHEENVLVFLGEIENYVNKLWGLQDYVEYSAWENRRRKSLIPGAVKPKGPRPPRRSLMSVVPVLPPNYERSDAYEDTRSLTDLDIVPFDYEEIYQHVCEELISRHDSALLVVTGDTSRKVSDANTEPDSPLPSPGALTSKDFDVF</sequence>
<evidence type="ECO:0000256" key="1">
    <source>
        <dbReference type="ARBA" id="ARBA00023054"/>
    </source>
</evidence>
<gene>
    <name evidence="5" type="ORF">BaRGS_00031775</name>
</gene>
<feature type="coiled-coil region" evidence="2">
    <location>
        <begin position="100"/>
        <end position="134"/>
    </location>
</feature>
<reference evidence="5 6" key="1">
    <citation type="journal article" date="2023" name="Sci. Data">
        <title>Genome assembly of the Korean intertidal mud-creeper Batillaria attramentaria.</title>
        <authorList>
            <person name="Patra A.K."/>
            <person name="Ho P.T."/>
            <person name="Jun S."/>
            <person name="Lee S.J."/>
            <person name="Kim Y."/>
            <person name="Won Y.J."/>
        </authorList>
    </citation>
    <scope>NUCLEOTIDE SEQUENCE [LARGE SCALE GENOMIC DNA]</scope>
    <source>
        <strain evidence="5">Wonlab-2016</strain>
    </source>
</reference>
<feature type="coiled-coil region" evidence="2">
    <location>
        <begin position="203"/>
        <end position="258"/>
    </location>
</feature>
<comment type="caution">
    <text evidence="5">The sequence shown here is derived from an EMBL/GenBank/DDBJ whole genome shotgun (WGS) entry which is preliminary data.</text>
</comment>
<protein>
    <recommendedName>
        <fullName evidence="4">ODAD1 central coiled coil region domain-containing protein</fullName>
    </recommendedName>
</protein>
<dbReference type="Proteomes" id="UP001519460">
    <property type="component" value="Unassembled WGS sequence"/>
</dbReference>
<dbReference type="Pfam" id="PF21773">
    <property type="entry name" value="ODAD1_CC"/>
    <property type="match status" value="1"/>
</dbReference>
<evidence type="ECO:0000313" key="6">
    <source>
        <dbReference type="Proteomes" id="UP001519460"/>
    </source>
</evidence>
<evidence type="ECO:0000313" key="5">
    <source>
        <dbReference type="EMBL" id="KAK7476999.1"/>
    </source>
</evidence>
<dbReference type="InterPro" id="IPR049258">
    <property type="entry name" value="ODAD1_CC"/>
</dbReference>
<name>A0ABD0JQD8_9CAEN</name>
<dbReference type="InterPro" id="IPR051876">
    <property type="entry name" value="ODA-DC/CCD"/>
</dbReference>
<evidence type="ECO:0000256" key="3">
    <source>
        <dbReference type="SAM" id="MobiDB-lite"/>
    </source>
</evidence>
<keyword evidence="1 2" id="KW-0175">Coiled coil</keyword>
<feature type="region of interest" description="Disordered" evidence="3">
    <location>
        <begin position="488"/>
        <end position="516"/>
    </location>
</feature>
<evidence type="ECO:0000256" key="2">
    <source>
        <dbReference type="SAM" id="Coils"/>
    </source>
</evidence>
<feature type="domain" description="ODAD1 central coiled coil region" evidence="4">
    <location>
        <begin position="155"/>
        <end position="356"/>
    </location>
</feature>
<dbReference type="EMBL" id="JACVVK020000360">
    <property type="protein sequence ID" value="KAK7476999.1"/>
    <property type="molecule type" value="Genomic_DNA"/>
</dbReference>
<dbReference type="PANTHER" id="PTHR21694">
    <property type="entry name" value="COILED-COIL DOMAIN-CONTAINING PROTEIN 63"/>
    <property type="match status" value="1"/>
</dbReference>
<proteinExistence type="predicted"/>
<dbReference type="AlphaFoldDB" id="A0ABD0JQD8"/>
<organism evidence="5 6">
    <name type="scientific">Batillaria attramentaria</name>
    <dbReference type="NCBI Taxonomy" id="370345"/>
    <lineage>
        <taxon>Eukaryota</taxon>
        <taxon>Metazoa</taxon>
        <taxon>Spiralia</taxon>
        <taxon>Lophotrochozoa</taxon>
        <taxon>Mollusca</taxon>
        <taxon>Gastropoda</taxon>
        <taxon>Caenogastropoda</taxon>
        <taxon>Sorbeoconcha</taxon>
        <taxon>Cerithioidea</taxon>
        <taxon>Batillariidae</taxon>
        <taxon>Batillaria</taxon>
    </lineage>
</organism>
<evidence type="ECO:0000259" key="4">
    <source>
        <dbReference type="Pfam" id="PF21773"/>
    </source>
</evidence>
<dbReference type="PANTHER" id="PTHR21694:SF18">
    <property type="entry name" value="COILED-COIL DOMAIN-CONTAINING PROTEIN 63"/>
    <property type="match status" value="1"/>
</dbReference>